<evidence type="ECO:0000313" key="1">
    <source>
        <dbReference type="EMBL" id="MFD1128069.1"/>
    </source>
</evidence>
<reference evidence="2" key="1">
    <citation type="journal article" date="2019" name="Int. J. Syst. Evol. Microbiol.">
        <title>The Global Catalogue of Microorganisms (GCM) 10K type strain sequencing project: providing services to taxonomists for standard genome sequencing and annotation.</title>
        <authorList>
            <consortium name="The Broad Institute Genomics Platform"/>
            <consortium name="The Broad Institute Genome Sequencing Center for Infectious Disease"/>
            <person name="Wu L."/>
            <person name="Ma J."/>
        </authorList>
    </citation>
    <scope>NUCLEOTIDE SEQUENCE [LARGE SCALE GENOMIC DNA]</scope>
    <source>
        <strain evidence="2">CCUG 53519</strain>
    </source>
</reference>
<dbReference type="RefSeq" id="WP_170862386.1">
    <property type="nucleotide sequence ID" value="NZ_JBHTKX010000001.1"/>
</dbReference>
<accession>A0ABW3PWP5</accession>
<comment type="caution">
    <text evidence="1">The sequence shown here is derived from an EMBL/GenBank/DDBJ whole genome shotgun (WGS) entry which is preliminary data.</text>
</comment>
<sequence length="46" mass="5667">MNEMTKEFLKRKKVKVVVLKPGEKALVVCKHRRHNKHHNKHRRFYS</sequence>
<proteinExistence type="predicted"/>
<evidence type="ECO:0000313" key="2">
    <source>
        <dbReference type="Proteomes" id="UP001597169"/>
    </source>
</evidence>
<dbReference type="Proteomes" id="UP001597169">
    <property type="component" value="Unassembled WGS sequence"/>
</dbReference>
<protein>
    <submittedName>
        <fullName evidence="1">Uncharacterized protein</fullName>
    </submittedName>
</protein>
<gene>
    <name evidence="1" type="ORF">ACFQ3J_07785</name>
</gene>
<dbReference type="EMBL" id="JBHTKX010000001">
    <property type="protein sequence ID" value="MFD1128069.1"/>
    <property type="molecule type" value="Genomic_DNA"/>
</dbReference>
<keyword evidence="2" id="KW-1185">Reference proteome</keyword>
<organism evidence="1 2">
    <name type="scientific">Paenibacillus provencensis</name>
    <dbReference type="NCBI Taxonomy" id="441151"/>
    <lineage>
        <taxon>Bacteria</taxon>
        <taxon>Bacillati</taxon>
        <taxon>Bacillota</taxon>
        <taxon>Bacilli</taxon>
        <taxon>Bacillales</taxon>
        <taxon>Paenibacillaceae</taxon>
        <taxon>Paenibacillus</taxon>
    </lineage>
</organism>
<name>A0ABW3PWP5_9BACL</name>